<dbReference type="PATRIC" id="fig|1457173.3.peg.3312"/>
<dbReference type="InterPro" id="IPR052901">
    <property type="entry name" value="Bact_TGase-like"/>
</dbReference>
<dbReference type="Pfam" id="PF13559">
    <property type="entry name" value="DUF4129"/>
    <property type="match status" value="1"/>
</dbReference>
<dbReference type="AlphaFoldDB" id="A0A014ML21"/>
<sequence>MDSTTTPPLPRETRDTLLVLGVVALVLLPQVAYLPPWASALAALLLGWRMWLAHSGQRLPGTWLLAALLALAVGATALQFRSIVGPEAGVVLVILLLVLKTLEMRARRDAMVIFFLGFFTLLTLFLQSQSLSMALAMLVAVWGLLVCLVNAHMPSGYPSLRQLVRTAGLLMLLGAPLMLVLFLAFPRLPPLWGLPTQASKGTTGMSNDMTIGQVAELAQNHSVALRVRFDSPDGKAPPQRLLYFRGPVLSHFDGRNWQADADGAPYTLPATAQVAASGLGTAIDYEITLEAHQQRWLLTLDATLSPPDAQRRVQRTADLQWLTARPLTEVLRYRAQAHLHYAYGQQLSDFQRSQHLQLPPDLNPRTTQWAQTLRRDHGTDDTAIVQAALNHLGSGRYVYTLAPNVVPGPHTADAFWFETHNGFCEHIASAFTVLMRAAGIPARIVTGYQGGERNPVDGLWTVRQSDAHAWTEVWLPHEGWLRIDPTSAVAPSRTEQLQRLSPPTSAFGGAMDQVISPDVLRRLRANWEALNHRWNDWVLNYTPRDQSALLQRLGWTDWSIPQLAAGLSGLLALATLGAAWQRWRRRWVADPWLRLMQQARQQLQRQGLEHADTRGLQALAAAAQAQWGDESQPLQQWLLQMEQWRYAPHGPQTPSLAQLRRAYRALIWPSPRTP</sequence>
<evidence type="ECO:0000313" key="4">
    <source>
        <dbReference type="Proteomes" id="UP000020766"/>
    </source>
</evidence>
<comment type="caution">
    <text evidence="3">The sequence shown here is derived from an EMBL/GenBank/DDBJ whole genome shotgun (WGS) entry which is preliminary data.</text>
</comment>
<feature type="transmembrane region" description="Helical" evidence="1">
    <location>
        <begin position="163"/>
        <end position="185"/>
    </location>
</feature>
<reference evidence="3 4" key="1">
    <citation type="submission" date="2014-01" db="EMBL/GenBank/DDBJ databases">
        <title>Interspecies Systems Biology Uncovers Metabolites Affecting C. elegans Gene Expression and Life History Traits.</title>
        <authorList>
            <person name="Watson E."/>
            <person name="Macneil L.T."/>
            <person name="Ritter A.D."/>
            <person name="Yilmaz L.S."/>
            <person name="Rosebrock A.P."/>
            <person name="Caudy A.A."/>
            <person name="Walhout A.J."/>
        </authorList>
    </citation>
    <scope>NUCLEOTIDE SEQUENCE [LARGE SCALE GENOMIC DNA]</scope>
    <source>
        <strain evidence="3 4">DA1877</strain>
    </source>
</reference>
<accession>A0A014ML21</accession>
<dbReference type="Pfam" id="PF01841">
    <property type="entry name" value="Transglut_core"/>
    <property type="match status" value="1"/>
</dbReference>
<evidence type="ECO:0000313" key="3">
    <source>
        <dbReference type="EMBL" id="EXU78799.1"/>
    </source>
</evidence>
<dbReference type="PANTHER" id="PTHR42736">
    <property type="entry name" value="PROTEIN-GLUTAMINE GAMMA-GLUTAMYLTRANSFERASE"/>
    <property type="match status" value="1"/>
</dbReference>
<dbReference type="InterPro" id="IPR038765">
    <property type="entry name" value="Papain-like_cys_pep_sf"/>
</dbReference>
<name>A0A014ML21_9BURK</name>
<dbReference type="Proteomes" id="UP000020766">
    <property type="component" value="Unassembled WGS sequence"/>
</dbReference>
<gene>
    <name evidence="3" type="ORF">AX13_09530</name>
</gene>
<feature type="transmembrane region" description="Helical" evidence="1">
    <location>
        <begin position="59"/>
        <end position="77"/>
    </location>
</feature>
<dbReference type="Gene3D" id="3.10.620.30">
    <property type="match status" value="1"/>
</dbReference>
<feature type="transmembrane region" description="Helical" evidence="1">
    <location>
        <begin position="133"/>
        <end position="151"/>
    </location>
</feature>
<keyword evidence="1" id="KW-1133">Transmembrane helix</keyword>
<dbReference type="InterPro" id="IPR025403">
    <property type="entry name" value="TgpA-like_C"/>
</dbReference>
<feature type="transmembrane region" description="Helical" evidence="1">
    <location>
        <begin position="17"/>
        <end position="47"/>
    </location>
</feature>
<dbReference type="InterPro" id="IPR021878">
    <property type="entry name" value="TgpA_N"/>
</dbReference>
<dbReference type="InterPro" id="IPR002931">
    <property type="entry name" value="Transglutaminase-like"/>
</dbReference>
<feature type="domain" description="Transglutaminase-like" evidence="2">
    <location>
        <begin position="416"/>
        <end position="487"/>
    </location>
</feature>
<feature type="transmembrane region" description="Helical" evidence="1">
    <location>
        <begin position="558"/>
        <end position="580"/>
    </location>
</feature>
<feature type="transmembrane region" description="Helical" evidence="1">
    <location>
        <begin position="111"/>
        <end position="127"/>
    </location>
</feature>
<keyword evidence="1" id="KW-0472">Membrane</keyword>
<keyword evidence="1" id="KW-0812">Transmembrane</keyword>
<evidence type="ECO:0000259" key="2">
    <source>
        <dbReference type="SMART" id="SM00460"/>
    </source>
</evidence>
<dbReference type="EMBL" id="JBOK01000026">
    <property type="protein sequence ID" value="EXU78799.1"/>
    <property type="molecule type" value="Genomic_DNA"/>
</dbReference>
<keyword evidence="4" id="KW-1185">Reference proteome</keyword>
<dbReference type="STRING" id="225991.MA05_13430"/>
<dbReference type="SMART" id="SM00460">
    <property type="entry name" value="TGc"/>
    <property type="match status" value="1"/>
</dbReference>
<dbReference type="PANTHER" id="PTHR42736:SF1">
    <property type="entry name" value="PROTEIN-GLUTAMINE GAMMA-GLUTAMYLTRANSFERASE"/>
    <property type="match status" value="1"/>
</dbReference>
<dbReference type="Pfam" id="PF11992">
    <property type="entry name" value="TgpA_N"/>
    <property type="match status" value="1"/>
</dbReference>
<proteinExistence type="predicted"/>
<dbReference type="SUPFAM" id="SSF54001">
    <property type="entry name" value="Cysteine proteinases"/>
    <property type="match status" value="1"/>
</dbReference>
<protein>
    <submittedName>
        <fullName evidence="3">Transglutaminase</fullName>
    </submittedName>
</protein>
<evidence type="ECO:0000256" key="1">
    <source>
        <dbReference type="SAM" id="Phobius"/>
    </source>
</evidence>
<organism evidence="3 4">
    <name type="scientific">Comamonas aquatica DA1877</name>
    <dbReference type="NCBI Taxonomy" id="1457173"/>
    <lineage>
        <taxon>Bacteria</taxon>
        <taxon>Pseudomonadati</taxon>
        <taxon>Pseudomonadota</taxon>
        <taxon>Betaproteobacteria</taxon>
        <taxon>Burkholderiales</taxon>
        <taxon>Comamonadaceae</taxon>
        <taxon>Comamonas</taxon>
    </lineage>
</organism>
<dbReference type="RefSeq" id="WP_043386960.1">
    <property type="nucleotide sequence ID" value="NZ_JBOK01000026.1"/>
</dbReference>
<feature type="transmembrane region" description="Helical" evidence="1">
    <location>
        <begin position="83"/>
        <end position="99"/>
    </location>
</feature>